<dbReference type="NCBIfam" id="TIGR01230">
    <property type="entry name" value="agmatinase"/>
    <property type="match status" value="1"/>
</dbReference>
<dbReference type="Gene3D" id="3.40.800.10">
    <property type="entry name" value="Ureohydrolase domain"/>
    <property type="match status" value="1"/>
</dbReference>
<dbReference type="AlphaFoldDB" id="A0A5Q2QGN9"/>
<dbReference type="OrthoDB" id="9789727at2"/>
<dbReference type="SUPFAM" id="SSF52768">
    <property type="entry name" value="Arginase/deacetylase"/>
    <property type="match status" value="1"/>
</dbReference>
<dbReference type="InterPro" id="IPR005925">
    <property type="entry name" value="Agmatinase-rel"/>
</dbReference>
<feature type="binding site" evidence="4">
    <location>
        <position position="158"/>
    </location>
    <ligand>
        <name>Mn(2+)</name>
        <dbReference type="ChEBI" id="CHEBI:29035"/>
        <label>1</label>
    </ligand>
</feature>
<organism evidence="6 7">
    <name type="scientific">Litorivicinus lipolyticus</name>
    <dbReference type="NCBI Taxonomy" id="418701"/>
    <lineage>
        <taxon>Bacteria</taxon>
        <taxon>Pseudomonadati</taxon>
        <taxon>Pseudomonadota</taxon>
        <taxon>Gammaproteobacteria</taxon>
        <taxon>Oceanospirillales</taxon>
        <taxon>Litorivicinaceae</taxon>
        <taxon>Litorivicinus</taxon>
    </lineage>
</organism>
<dbReference type="GO" id="GO:0008783">
    <property type="term" value="F:agmatinase activity"/>
    <property type="evidence" value="ECO:0007669"/>
    <property type="project" value="UniProtKB-EC"/>
</dbReference>
<reference evidence="6 7" key="1">
    <citation type="submission" date="2019-11" db="EMBL/GenBank/DDBJ databases">
        <authorList>
            <person name="Khan S.A."/>
            <person name="Jeon C.O."/>
            <person name="Chun B.H."/>
        </authorList>
    </citation>
    <scope>NUCLEOTIDE SEQUENCE [LARGE SCALE GENOMIC DNA]</scope>
    <source>
        <strain evidence="6 7">IMCC 1097</strain>
    </source>
</reference>
<keyword evidence="7" id="KW-1185">Reference proteome</keyword>
<gene>
    <name evidence="6" type="primary">speB</name>
    <name evidence="6" type="ORF">GH975_11515</name>
</gene>
<dbReference type="EC" id="3.5.3.11" evidence="6"/>
<evidence type="ECO:0000313" key="6">
    <source>
        <dbReference type="EMBL" id="QGG81157.1"/>
    </source>
</evidence>
<dbReference type="PANTHER" id="PTHR11358">
    <property type="entry name" value="ARGINASE/AGMATINASE"/>
    <property type="match status" value="1"/>
</dbReference>
<feature type="binding site" evidence="4">
    <location>
        <position position="156"/>
    </location>
    <ligand>
        <name>Mn(2+)</name>
        <dbReference type="ChEBI" id="CHEBI:29035"/>
        <label>1</label>
    </ligand>
</feature>
<feature type="binding site" evidence="4">
    <location>
        <position position="154"/>
    </location>
    <ligand>
        <name>Mn(2+)</name>
        <dbReference type="ChEBI" id="CHEBI:29035"/>
        <label>1</label>
    </ligand>
</feature>
<comment type="similarity">
    <text evidence="1">Belongs to the arginase family. Agmatinase subfamily.</text>
</comment>
<dbReference type="Pfam" id="PF00491">
    <property type="entry name" value="Arginase"/>
    <property type="match status" value="1"/>
</dbReference>
<keyword evidence="3 5" id="KW-0378">Hydrolase</keyword>
<name>A0A5Q2QGN9_9GAMM</name>
<evidence type="ECO:0000256" key="2">
    <source>
        <dbReference type="ARBA" id="ARBA00022723"/>
    </source>
</evidence>
<dbReference type="NCBIfam" id="NF002564">
    <property type="entry name" value="PRK02190.1"/>
    <property type="match status" value="1"/>
</dbReference>
<dbReference type="PANTHER" id="PTHR11358:SF26">
    <property type="entry name" value="GUANIDINO ACID HYDROLASE, MITOCHONDRIAL"/>
    <property type="match status" value="1"/>
</dbReference>
<sequence length="318" mass="34420">MDNDFAITASSLYGTRSEEMFQGITSFIRRTYTRDLTGVDVAVMGVPFDTATTNRPGARFGPRAIREASAQLCWARPYGWGFDPFKTLAVVDYGDCPFDLVKPAEVPAEIEAHARTVVESGTTLLTLGGDHFVSYPVLKAHHGVHGPVALVHFDAHSDTWPSEPGDIEHGTMFYHAARDGIVVPEHSIQLGIRTHNSDRRGFEWVEGPDLQLRSADSIADQIRARVGDLPVYMTFDVDCLDPAYAPGTGTPVIGGPSTAQVLAILRALKGINVIGMDVVEVSPAYDHAEVTALAAATIAQQMLCLLAWYRGARPDGEG</sequence>
<dbReference type="InterPro" id="IPR006035">
    <property type="entry name" value="Ureohydrolase"/>
</dbReference>
<keyword evidence="4" id="KW-0464">Manganese</keyword>
<evidence type="ECO:0000256" key="4">
    <source>
        <dbReference type="PIRSR" id="PIRSR036979-1"/>
    </source>
</evidence>
<dbReference type="PIRSF" id="PIRSF036979">
    <property type="entry name" value="Arginase"/>
    <property type="match status" value="1"/>
</dbReference>
<dbReference type="PROSITE" id="PS51409">
    <property type="entry name" value="ARGINASE_2"/>
    <property type="match status" value="1"/>
</dbReference>
<evidence type="ECO:0000256" key="1">
    <source>
        <dbReference type="ARBA" id="ARBA00009227"/>
    </source>
</evidence>
<dbReference type="CDD" id="cd11592">
    <property type="entry name" value="Agmatinase_PAH"/>
    <property type="match status" value="1"/>
</dbReference>
<comment type="cofactor">
    <cofactor evidence="4">
        <name>Mn(2+)</name>
        <dbReference type="ChEBI" id="CHEBI:29035"/>
    </cofactor>
    <text evidence="4">Binds 2 manganese ions per subunit.</text>
</comment>
<dbReference type="InterPro" id="IPR020855">
    <property type="entry name" value="Ureohydrolase_Mn_BS"/>
</dbReference>
<dbReference type="RefSeq" id="WP_153714660.1">
    <property type="nucleotide sequence ID" value="NZ_CP045871.1"/>
</dbReference>
<evidence type="ECO:0000256" key="5">
    <source>
        <dbReference type="RuleBase" id="RU003684"/>
    </source>
</evidence>
<keyword evidence="2 4" id="KW-0479">Metal-binding</keyword>
<dbReference type="Proteomes" id="UP000388235">
    <property type="component" value="Chromosome"/>
</dbReference>
<dbReference type="KEGG" id="llp:GH975_11515"/>
<dbReference type="PROSITE" id="PS01053">
    <property type="entry name" value="ARGINASE_1"/>
    <property type="match status" value="1"/>
</dbReference>
<protein>
    <submittedName>
        <fullName evidence="6">Agmatinase</fullName>
        <ecNumber evidence="6">3.5.3.11</ecNumber>
    </submittedName>
</protein>
<dbReference type="InterPro" id="IPR023696">
    <property type="entry name" value="Ureohydrolase_dom_sf"/>
</dbReference>
<feature type="binding site" evidence="4">
    <location>
        <position position="236"/>
    </location>
    <ligand>
        <name>Mn(2+)</name>
        <dbReference type="ChEBI" id="CHEBI:29035"/>
        <label>1</label>
    </ligand>
</feature>
<feature type="binding site" evidence="4">
    <location>
        <position position="131"/>
    </location>
    <ligand>
        <name>Mn(2+)</name>
        <dbReference type="ChEBI" id="CHEBI:29035"/>
        <label>1</label>
    </ligand>
</feature>
<proteinExistence type="inferred from homology"/>
<feature type="binding site" evidence="4">
    <location>
        <position position="238"/>
    </location>
    <ligand>
        <name>Mn(2+)</name>
        <dbReference type="ChEBI" id="CHEBI:29035"/>
        <label>1</label>
    </ligand>
</feature>
<dbReference type="GO" id="GO:0033389">
    <property type="term" value="P:putrescine biosynthetic process from arginine, via agmatine"/>
    <property type="evidence" value="ECO:0007669"/>
    <property type="project" value="TreeGrafter"/>
</dbReference>
<accession>A0A5Q2QGN9</accession>
<dbReference type="EMBL" id="CP045871">
    <property type="protein sequence ID" value="QGG81157.1"/>
    <property type="molecule type" value="Genomic_DNA"/>
</dbReference>
<evidence type="ECO:0000313" key="7">
    <source>
        <dbReference type="Proteomes" id="UP000388235"/>
    </source>
</evidence>
<dbReference type="GO" id="GO:0046872">
    <property type="term" value="F:metal ion binding"/>
    <property type="evidence" value="ECO:0007669"/>
    <property type="project" value="UniProtKB-KW"/>
</dbReference>
<evidence type="ECO:0000256" key="3">
    <source>
        <dbReference type="ARBA" id="ARBA00022801"/>
    </source>
</evidence>